<evidence type="ECO:0000313" key="2">
    <source>
        <dbReference type="Proteomes" id="UP000814033"/>
    </source>
</evidence>
<dbReference type="EMBL" id="MU275964">
    <property type="protein sequence ID" value="KAI0045030.1"/>
    <property type="molecule type" value="Genomic_DNA"/>
</dbReference>
<reference evidence="1" key="1">
    <citation type="submission" date="2021-02" db="EMBL/GenBank/DDBJ databases">
        <authorList>
            <consortium name="DOE Joint Genome Institute"/>
            <person name="Ahrendt S."/>
            <person name="Looney B.P."/>
            <person name="Miyauchi S."/>
            <person name="Morin E."/>
            <person name="Drula E."/>
            <person name="Courty P.E."/>
            <person name="Chicoki N."/>
            <person name="Fauchery L."/>
            <person name="Kohler A."/>
            <person name="Kuo A."/>
            <person name="Labutti K."/>
            <person name="Pangilinan J."/>
            <person name="Lipzen A."/>
            <person name="Riley R."/>
            <person name="Andreopoulos W."/>
            <person name="He G."/>
            <person name="Johnson J."/>
            <person name="Barry K.W."/>
            <person name="Grigoriev I.V."/>
            <person name="Nagy L."/>
            <person name="Hibbett D."/>
            <person name="Henrissat B."/>
            <person name="Matheny P.B."/>
            <person name="Labbe J."/>
            <person name="Martin F."/>
        </authorList>
    </citation>
    <scope>NUCLEOTIDE SEQUENCE</scope>
    <source>
        <strain evidence="1">FP105234-sp</strain>
    </source>
</reference>
<name>A0ACB8RN35_9AGAM</name>
<evidence type="ECO:0000313" key="1">
    <source>
        <dbReference type="EMBL" id="KAI0045030.1"/>
    </source>
</evidence>
<proteinExistence type="predicted"/>
<gene>
    <name evidence="1" type="ORF">FA95DRAFT_178497</name>
</gene>
<reference evidence="1" key="2">
    <citation type="journal article" date="2022" name="New Phytol.">
        <title>Evolutionary transition to the ectomycorrhizal habit in the genomes of a hyperdiverse lineage of mushroom-forming fungi.</title>
        <authorList>
            <person name="Looney B."/>
            <person name="Miyauchi S."/>
            <person name="Morin E."/>
            <person name="Drula E."/>
            <person name="Courty P.E."/>
            <person name="Kohler A."/>
            <person name="Kuo A."/>
            <person name="LaButti K."/>
            <person name="Pangilinan J."/>
            <person name="Lipzen A."/>
            <person name="Riley R."/>
            <person name="Andreopoulos W."/>
            <person name="He G."/>
            <person name="Johnson J."/>
            <person name="Nolan M."/>
            <person name="Tritt A."/>
            <person name="Barry K.W."/>
            <person name="Grigoriev I.V."/>
            <person name="Nagy L.G."/>
            <person name="Hibbett D."/>
            <person name="Henrissat B."/>
            <person name="Matheny P.B."/>
            <person name="Labbe J."/>
            <person name="Martin F.M."/>
        </authorList>
    </citation>
    <scope>NUCLEOTIDE SEQUENCE</scope>
    <source>
        <strain evidence="1">FP105234-sp</strain>
    </source>
</reference>
<sequence length="232" mass="24674">MSTCHLILRWTLHTSRRPGPLQCGAHPKTVAGLRLIRRPHTSPGGAPTQPLGRTSKESLWHTHVMAARAPGIGSLAVPTTLHSFHSQRDPSKSTPAPLRPHYVHLAFGTRRASCDSGRALRRRAATCFAHSAGTSCTHSRPVRIASPCPALDVAAPPGARSHRAASYRTLPRNQHREGDGACELRSVGPYVCQRTHARANGGGAVGVTRAPHAAGAERSMLRGQVVGGVELV</sequence>
<comment type="caution">
    <text evidence="1">The sequence shown here is derived from an EMBL/GenBank/DDBJ whole genome shotgun (WGS) entry which is preliminary data.</text>
</comment>
<dbReference type="Proteomes" id="UP000814033">
    <property type="component" value="Unassembled WGS sequence"/>
</dbReference>
<organism evidence="1 2">
    <name type="scientific">Auriscalpium vulgare</name>
    <dbReference type="NCBI Taxonomy" id="40419"/>
    <lineage>
        <taxon>Eukaryota</taxon>
        <taxon>Fungi</taxon>
        <taxon>Dikarya</taxon>
        <taxon>Basidiomycota</taxon>
        <taxon>Agaricomycotina</taxon>
        <taxon>Agaricomycetes</taxon>
        <taxon>Russulales</taxon>
        <taxon>Auriscalpiaceae</taxon>
        <taxon>Auriscalpium</taxon>
    </lineage>
</organism>
<keyword evidence="2" id="KW-1185">Reference proteome</keyword>
<protein>
    <submittedName>
        <fullName evidence="1">Uncharacterized protein</fullName>
    </submittedName>
</protein>
<accession>A0ACB8RN35</accession>